<evidence type="ECO:0000259" key="2">
    <source>
        <dbReference type="PROSITE" id="PS50022"/>
    </source>
</evidence>
<name>A0AAW9J7L3_CLOPF</name>
<evidence type="ECO:0000313" key="4">
    <source>
        <dbReference type="Proteomes" id="UP001289066"/>
    </source>
</evidence>
<dbReference type="Gene3D" id="2.60.120.260">
    <property type="entry name" value="Galactose-binding domain-like"/>
    <property type="match status" value="1"/>
</dbReference>
<comment type="caution">
    <text evidence="3">The sequence shown here is derived from an EMBL/GenBank/DDBJ whole genome shotgun (WGS) entry which is preliminary data.</text>
</comment>
<gene>
    <name evidence="3" type="ORF">GNF81_22190</name>
</gene>
<dbReference type="PROSITE" id="PS50022">
    <property type="entry name" value="FA58C_3"/>
    <property type="match status" value="1"/>
</dbReference>
<dbReference type="InterPro" id="IPR000421">
    <property type="entry name" value="FA58C"/>
</dbReference>
<sequence>ASSFVAPGEAPKFAIDGDVNTKWCASGNGTHTLTIDLGTVSTISDVIIKHAEAGAESPALNTLSYRIQVSSDGQNYKEVLKVDKNNKAVTNNPIPVTKGRYVKLLVDKPTQNSDKAARIYEVEIMGLN</sequence>
<accession>A0AAW9J7L3</accession>
<feature type="non-terminal residue" evidence="3">
    <location>
        <position position="1"/>
    </location>
</feature>
<proteinExistence type="predicted"/>
<evidence type="ECO:0000256" key="1">
    <source>
        <dbReference type="ARBA" id="ARBA00023295"/>
    </source>
</evidence>
<dbReference type="SUPFAM" id="SSF49785">
    <property type="entry name" value="Galactose-binding domain-like"/>
    <property type="match status" value="1"/>
</dbReference>
<dbReference type="AlphaFoldDB" id="A0AAW9J7L3"/>
<dbReference type="Proteomes" id="UP001289066">
    <property type="component" value="Unassembled WGS sequence"/>
</dbReference>
<dbReference type="GO" id="GO:0016798">
    <property type="term" value="F:hydrolase activity, acting on glycosyl bonds"/>
    <property type="evidence" value="ECO:0007669"/>
    <property type="project" value="UniProtKB-KW"/>
</dbReference>
<keyword evidence="1" id="KW-0378">Hydrolase</keyword>
<feature type="domain" description="F5/8 type C" evidence="2">
    <location>
        <begin position="1"/>
        <end position="127"/>
    </location>
</feature>
<feature type="non-terminal residue" evidence="3">
    <location>
        <position position="128"/>
    </location>
</feature>
<protein>
    <submittedName>
        <fullName evidence="3">Endo-beta-N-acetylglucosaminidase</fullName>
    </submittedName>
</protein>
<dbReference type="EMBL" id="WNVG01001593">
    <property type="protein sequence ID" value="MDZ5035390.1"/>
    <property type="molecule type" value="Genomic_DNA"/>
</dbReference>
<evidence type="ECO:0000313" key="3">
    <source>
        <dbReference type="EMBL" id="MDZ5035390.1"/>
    </source>
</evidence>
<reference evidence="3" key="1">
    <citation type="submission" date="2019-11" db="EMBL/GenBank/DDBJ databases">
        <title>Characterization of Clostridium perfringens isolates from swine manure treated agricultural soils.</title>
        <authorList>
            <person name="Wushke S.T."/>
        </authorList>
    </citation>
    <scope>NUCLEOTIDE SEQUENCE</scope>
    <source>
        <strain evidence="3">X15</strain>
    </source>
</reference>
<dbReference type="InterPro" id="IPR008979">
    <property type="entry name" value="Galactose-bd-like_sf"/>
</dbReference>
<dbReference type="Pfam" id="PF00754">
    <property type="entry name" value="F5_F8_type_C"/>
    <property type="match status" value="1"/>
</dbReference>
<keyword evidence="1" id="KW-0326">Glycosidase</keyword>
<dbReference type="RefSeq" id="WP_322413680.1">
    <property type="nucleotide sequence ID" value="NZ_WNVG01001593.1"/>
</dbReference>
<organism evidence="3 4">
    <name type="scientific">Clostridium perfringens</name>
    <dbReference type="NCBI Taxonomy" id="1502"/>
    <lineage>
        <taxon>Bacteria</taxon>
        <taxon>Bacillati</taxon>
        <taxon>Bacillota</taxon>
        <taxon>Clostridia</taxon>
        <taxon>Eubacteriales</taxon>
        <taxon>Clostridiaceae</taxon>
        <taxon>Clostridium</taxon>
    </lineage>
</organism>